<dbReference type="Proteomes" id="UP001190640">
    <property type="component" value="Chromosome 4"/>
</dbReference>
<keyword evidence="4" id="KW-0547">Nucleotide-binding</keyword>
<accession>A0AA97JIJ5</accession>
<dbReference type="InterPro" id="IPR036116">
    <property type="entry name" value="FN3_sf"/>
</dbReference>
<dbReference type="PANTHER" id="PTHR46877:SF15">
    <property type="entry name" value="EPHRIN TYPE-B RECEPTOR 6"/>
    <property type="match status" value="1"/>
</dbReference>
<feature type="domain" description="Fibronectin type-III" evidence="10">
    <location>
        <begin position="4"/>
        <end position="103"/>
    </location>
</feature>
<evidence type="ECO:0000256" key="1">
    <source>
        <dbReference type="ARBA" id="ARBA00004167"/>
    </source>
</evidence>
<dbReference type="Pfam" id="PF00041">
    <property type="entry name" value="fn3"/>
    <property type="match status" value="1"/>
</dbReference>
<dbReference type="GO" id="GO:0007411">
    <property type="term" value="P:axon guidance"/>
    <property type="evidence" value="ECO:0007669"/>
    <property type="project" value="TreeGrafter"/>
</dbReference>
<reference evidence="12 13" key="1">
    <citation type="submission" date="2025-04" db="UniProtKB">
        <authorList>
            <consortium name="RefSeq"/>
        </authorList>
    </citation>
    <scope>IDENTIFICATION</scope>
    <source>
        <tissue evidence="12 13">Blood</tissue>
    </source>
</reference>
<evidence type="ECO:0000256" key="4">
    <source>
        <dbReference type="ARBA" id="ARBA00022741"/>
    </source>
</evidence>
<name>A0AA97JIJ5_EUBMA</name>
<dbReference type="PANTHER" id="PTHR46877">
    <property type="entry name" value="EPH RECEPTOR A5"/>
    <property type="match status" value="1"/>
</dbReference>
<keyword evidence="8" id="KW-0675">Receptor</keyword>
<evidence type="ECO:0000259" key="10">
    <source>
        <dbReference type="PROSITE" id="PS50853"/>
    </source>
</evidence>
<dbReference type="CDD" id="cd00063">
    <property type="entry name" value="FN3"/>
    <property type="match status" value="1"/>
</dbReference>
<dbReference type="InterPro" id="IPR050449">
    <property type="entry name" value="Ephrin_rcpt_TKs"/>
</dbReference>
<dbReference type="RefSeq" id="XP_054838101.1">
    <property type="nucleotide sequence ID" value="XM_054982126.1"/>
</dbReference>
<protein>
    <submittedName>
        <fullName evidence="12 13">Ephrin type-B receptor 5-like isoform X1</fullName>
    </submittedName>
</protein>
<dbReference type="Proteomes" id="UP001190640">
    <property type="component" value="Chromosome 6"/>
</dbReference>
<dbReference type="GO" id="GO:0030425">
    <property type="term" value="C:dendrite"/>
    <property type="evidence" value="ECO:0007669"/>
    <property type="project" value="TreeGrafter"/>
</dbReference>
<dbReference type="GO" id="GO:0005524">
    <property type="term" value="F:ATP binding"/>
    <property type="evidence" value="ECO:0007669"/>
    <property type="project" value="UniProtKB-KW"/>
</dbReference>
<keyword evidence="2 9" id="KW-0812">Transmembrane</keyword>
<proteinExistence type="predicted"/>
<evidence type="ECO:0000256" key="9">
    <source>
        <dbReference type="SAM" id="Phobius"/>
    </source>
</evidence>
<sequence>MTSFPQRRRTLHATACPFRTGVLWGVEASLYCYLYCLLQILGAFWKRLESEDEDNSFMVTSETNMATISSLSPGKIYAFQVRARTAVGYGPYSGKMYFQTLVGRA</sequence>
<organism evidence="11 13">
    <name type="scientific">Eublepharis macularius</name>
    <name type="common">Leopard gecko</name>
    <name type="synonym">Cyrtodactylus macularius</name>
    <dbReference type="NCBI Taxonomy" id="481883"/>
    <lineage>
        <taxon>Eukaryota</taxon>
        <taxon>Metazoa</taxon>
        <taxon>Chordata</taxon>
        <taxon>Craniata</taxon>
        <taxon>Vertebrata</taxon>
        <taxon>Euteleostomi</taxon>
        <taxon>Lepidosauria</taxon>
        <taxon>Squamata</taxon>
        <taxon>Bifurcata</taxon>
        <taxon>Gekkota</taxon>
        <taxon>Eublepharidae</taxon>
        <taxon>Eublepharinae</taxon>
        <taxon>Eublepharis</taxon>
    </lineage>
</organism>
<dbReference type="AlphaFoldDB" id="A0AA97JIJ5"/>
<feature type="transmembrane region" description="Helical" evidence="9">
    <location>
        <begin position="21"/>
        <end position="45"/>
    </location>
</feature>
<evidence type="ECO:0000256" key="8">
    <source>
        <dbReference type="ARBA" id="ARBA00023170"/>
    </source>
</evidence>
<gene>
    <name evidence="13" type="primary">LOC129331695</name>
    <name evidence="12" type="synonym">LOC129329227</name>
</gene>
<keyword evidence="11" id="KW-1185">Reference proteome</keyword>
<comment type="subcellular location">
    <subcellularLocation>
        <location evidence="1">Membrane</location>
        <topology evidence="1">Single-pass membrane protein</topology>
    </subcellularLocation>
</comment>
<dbReference type="GO" id="GO:0005005">
    <property type="term" value="F:transmembrane-ephrin receptor activity"/>
    <property type="evidence" value="ECO:0007669"/>
    <property type="project" value="TreeGrafter"/>
</dbReference>
<evidence type="ECO:0000256" key="6">
    <source>
        <dbReference type="ARBA" id="ARBA00022989"/>
    </source>
</evidence>
<dbReference type="PROSITE" id="PS50853">
    <property type="entry name" value="FN3"/>
    <property type="match status" value="1"/>
</dbReference>
<dbReference type="KEGG" id="emc:129331695"/>
<keyword evidence="6 9" id="KW-1133">Transmembrane helix</keyword>
<dbReference type="KEGG" id="emc:129329227"/>
<evidence type="ECO:0000313" key="11">
    <source>
        <dbReference type="Proteomes" id="UP001190640"/>
    </source>
</evidence>
<dbReference type="InterPro" id="IPR003961">
    <property type="entry name" value="FN3_dom"/>
</dbReference>
<dbReference type="Gene3D" id="2.60.40.10">
    <property type="entry name" value="Immunoglobulins"/>
    <property type="match status" value="1"/>
</dbReference>
<evidence type="ECO:0000256" key="5">
    <source>
        <dbReference type="ARBA" id="ARBA00022840"/>
    </source>
</evidence>
<dbReference type="SUPFAM" id="SSF49265">
    <property type="entry name" value="Fibronectin type III"/>
    <property type="match status" value="1"/>
</dbReference>
<dbReference type="GO" id="GO:0005886">
    <property type="term" value="C:plasma membrane"/>
    <property type="evidence" value="ECO:0007669"/>
    <property type="project" value="TreeGrafter"/>
</dbReference>
<evidence type="ECO:0000256" key="7">
    <source>
        <dbReference type="ARBA" id="ARBA00023136"/>
    </source>
</evidence>
<dbReference type="InterPro" id="IPR013783">
    <property type="entry name" value="Ig-like_fold"/>
</dbReference>
<keyword evidence="5" id="KW-0067">ATP-binding</keyword>
<evidence type="ECO:0000256" key="2">
    <source>
        <dbReference type="ARBA" id="ARBA00022692"/>
    </source>
</evidence>
<dbReference type="GeneID" id="129331695"/>
<keyword evidence="7 9" id="KW-0472">Membrane</keyword>
<dbReference type="RefSeq" id="XP_054834665.1">
    <property type="nucleotide sequence ID" value="XM_054978690.1"/>
</dbReference>
<keyword evidence="3" id="KW-0732">Signal</keyword>
<evidence type="ECO:0000256" key="3">
    <source>
        <dbReference type="ARBA" id="ARBA00022729"/>
    </source>
</evidence>
<evidence type="ECO:0000313" key="13">
    <source>
        <dbReference type="RefSeq" id="XP_054838101.1"/>
    </source>
</evidence>
<evidence type="ECO:0000313" key="12">
    <source>
        <dbReference type="RefSeq" id="XP_054834665.1"/>
    </source>
</evidence>